<keyword evidence="5 9" id="KW-0694">RNA-binding</keyword>
<accession>G3BB92</accession>
<gene>
    <name evidence="9" type="primary">LSM8</name>
    <name evidence="11" type="ORF">CANTEDRAFT_124295</name>
</gene>
<dbReference type="InterPro" id="IPR047575">
    <property type="entry name" value="Sm"/>
</dbReference>
<evidence type="ECO:0000256" key="6">
    <source>
        <dbReference type="ARBA" id="ARBA00023187"/>
    </source>
</evidence>
<dbReference type="HOGENOM" id="CLU_076902_8_1_1"/>
<feature type="domain" description="Sm" evidence="10">
    <location>
        <begin position="1"/>
        <end position="78"/>
    </location>
</feature>
<evidence type="ECO:0000256" key="3">
    <source>
        <dbReference type="ARBA" id="ARBA00022664"/>
    </source>
</evidence>
<keyword evidence="3 9" id="KW-0507">mRNA processing</keyword>
<dbReference type="KEGG" id="cten:18249017"/>
<dbReference type="STRING" id="590646.G3BB92"/>
<dbReference type="GO" id="GO:0071011">
    <property type="term" value="C:precatalytic spliceosome"/>
    <property type="evidence" value="ECO:0007669"/>
    <property type="project" value="TreeGrafter"/>
</dbReference>
<dbReference type="Proteomes" id="UP000000707">
    <property type="component" value="Unassembled WGS sequence"/>
</dbReference>
<dbReference type="GO" id="GO:0003729">
    <property type="term" value="F:mRNA binding"/>
    <property type="evidence" value="ECO:0007669"/>
    <property type="project" value="TreeGrafter"/>
</dbReference>
<dbReference type="InterPro" id="IPR010920">
    <property type="entry name" value="LSM_dom_sf"/>
</dbReference>
<dbReference type="SUPFAM" id="SSF50182">
    <property type="entry name" value="Sm-like ribonucleoproteins"/>
    <property type="match status" value="1"/>
</dbReference>
<comment type="function">
    <text evidence="9">Plays role in pre-mRNA splicing as component of the U4/U6-U5 tri-snRNP complex that is involved in spliceosome assembly, and as component of the precatalytic spliceosome (spliceosome B complex). The heptameric LSM2-8 complex binds specifically to the 3'-terminal U-tract of U6 snRNA.</text>
</comment>
<dbReference type="GeneID" id="18249017"/>
<protein>
    <recommendedName>
        <fullName evidence="9">LSM2-LSM8 complex subunit LSM8</fullName>
    </recommendedName>
</protein>
<organism evidence="12">
    <name type="scientific">Candida tenuis (strain ATCC 10573 / BCRC 21748 / CBS 615 / JCM 9827 / NBRC 10315 / NRRL Y-1498 / VKM Y-70)</name>
    <name type="common">Yeast</name>
    <name type="synonym">Yamadazyma tenuis</name>
    <dbReference type="NCBI Taxonomy" id="590646"/>
    <lineage>
        <taxon>Eukaryota</taxon>
        <taxon>Fungi</taxon>
        <taxon>Dikarya</taxon>
        <taxon>Ascomycota</taxon>
        <taxon>Saccharomycotina</taxon>
        <taxon>Pichiomycetes</taxon>
        <taxon>Debaryomycetaceae</taxon>
        <taxon>Yamadazyma</taxon>
    </lineage>
</organism>
<evidence type="ECO:0000256" key="1">
    <source>
        <dbReference type="ARBA" id="ARBA00004123"/>
    </source>
</evidence>
<evidence type="ECO:0000256" key="9">
    <source>
        <dbReference type="RuleBase" id="RU365048"/>
    </source>
</evidence>
<evidence type="ECO:0000256" key="2">
    <source>
        <dbReference type="ARBA" id="ARBA00006850"/>
    </source>
</evidence>
<keyword evidence="6 9" id="KW-0508">mRNA splicing</keyword>
<keyword evidence="4 9" id="KW-0747">Spliceosome</keyword>
<evidence type="ECO:0000259" key="10">
    <source>
        <dbReference type="PROSITE" id="PS52002"/>
    </source>
</evidence>
<evidence type="ECO:0000256" key="7">
    <source>
        <dbReference type="ARBA" id="ARBA00023242"/>
    </source>
</evidence>
<evidence type="ECO:0000256" key="5">
    <source>
        <dbReference type="ARBA" id="ARBA00022884"/>
    </source>
</evidence>
<dbReference type="PANTHER" id="PTHR15588:SF9">
    <property type="entry name" value="U6 SNRNA-ASSOCIATED SM-LIKE PROTEIN LSM8"/>
    <property type="match status" value="1"/>
</dbReference>
<name>G3BB92_CANTC</name>
<dbReference type="GO" id="GO:0046540">
    <property type="term" value="C:U4/U6 x U5 tri-snRNP complex"/>
    <property type="evidence" value="ECO:0007669"/>
    <property type="project" value="UniProtKB-UniRule"/>
</dbReference>
<proteinExistence type="inferred from homology"/>
<dbReference type="InterPro" id="IPR001163">
    <property type="entry name" value="Sm_dom_euk/arc"/>
</dbReference>
<dbReference type="GO" id="GO:0005688">
    <property type="term" value="C:U6 snRNP"/>
    <property type="evidence" value="ECO:0007669"/>
    <property type="project" value="UniProtKB-UniRule"/>
</dbReference>
<dbReference type="Pfam" id="PF01423">
    <property type="entry name" value="LSM"/>
    <property type="match status" value="1"/>
</dbReference>
<keyword evidence="12" id="KW-1185">Reference proteome</keyword>
<dbReference type="EMBL" id="GL996527">
    <property type="protein sequence ID" value="EGV61519.1"/>
    <property type="molecule type" value="Genomic_DNA"/>
</dbReference>
<evidence type="ECO:0000256" key="8">
    <source>
        <dbReference type="ARBA" id="ARBA00023274"/>
    </source>
</evidence>
<evidence type="ECO:0000313" key="12">
    <source>
        <dbReference type="Proteomes" id="UP000000707"/>
    </source>
</evidence>
<dbReference type="Gene3D" id="2.30.30.100">
    <property type="match status" value="1"/>
</dbReference>
<comment type="subcellular location">
    <subcellularLocation>
        <location evidence="1 9">Nucleus</location>
    </subcellularLocation>
</comment>
<dbReference type="InterPro" id="IPR044642">
    <property type="entry name" value="PTHR15588"/>
</dbReference>
<comment type="subunit">
    <text evidence="9">LSm subunits form a heteromer with a doughnut shape.</text>
</comment>
<sequence length="98" mass="11112">MSSWKEFLYKKVRVITTDARLFEGKLEGIDNATNIVISNCIERIARVKGTDDKYQQLDMGLYMLRGGTVVCIGEVDESIPVDWENLTGDKLKDTKNPL</sequence>
<evidence type="ECO:0000256" key="4">
    <source>
        <dbReference type="ARBA" id="ARBA00022728"/>
    </source>
</evidence>
<dbReference type="eggNOG" id="KOG1784">
    <property type="taxonomic scope" value="Eukaryota"/>
</dbReference>
<dbReference type="SMART" id="SM00651">
    <property type="entry name" value="Sm"/>
    <property type="match status" value="1"/>
</dbReference>
<dbReference type="PANTHER" id="PTHR15588">
    <property type="entry name" value="LSM1"/>
    <property type="match status" value="1"/>
</dbReference>
<keyword evidence="7 9" id="KW-0539">Nucleus</keyword>
<dbReference type="RefSeq" id="XP_006687689.1">
    <property type="nucleotide sequence ID" value="XM_006687626.1"/>
</dbReference>
<dbReference type="PROSITE" id="PS52002">
    <property type="entry name" value="SM"/>
    <property type="match status" value="1"/>
</dbReference>
<evidence type="ECO:0000313" key="11">
    <source>
        <dbReference type="EMBL" id="EGV61519.1"/>
    </source>
</evidence>
<dbReference type="InterPro" id="IPR034103">
    <property type="entry name" value="Lsm8"/>
</dbReference>
<dbReference type="GO" id="GO:0000398">
    <property type="term" value="P:mRNA splicing, via spliceosome"/>
    <property type="evidence" value="ECO:0007669"/>
    <property type="project" value="UniProtKB-UniRule"/>
</dbReference>
<comment type="similarity">
    <text evidence="2 9">Belongs to the snRNP Sm proteins family.</text>
</comment>
<keyword evidence="8 9" id="KW-0687">Ribonucleoprotein</keyword>
<dbReference type="CDD" id="cd01727">
    <property type="entry name" value="LSm8"/>
    <property type="match status" value="1"/>
</dbReference>
<reference evidence="11 12" key="1">
    <citation type="journal article" date="2011" name="Proc. Natl. Acad. Sci. U.S.A.">
        <title>Comparative genomics of xylose-fermenting fungi for enhanced biofuel production.</title>
        <authorList>
            <person name="Wohlbach D.J."/>
            <person name="Kuo A."/>
            <person name="Sato T.K."/>
            <person name="Potts K.M."/>
            <person name="Salamov A.A."/>
            <person name="LaButti K.M."/>
            <person name="Sun H."/>
            <person name="Clum A."/>
            <person name="Pangilinan J.L."/>
            <person name="Lindquist E.A."/>
            <person name="Lucas S."/>
            <person name="Lapidus A."/>
            <person name="Jin M."/>
            <person name="Gunawan C."/>
            <person name="Balan V."/>
            <person name="Dale B.E."/>
            <person name="Jeffries T.W."/>
            <person name="Zinkel R."/>
            <person name="Barry K.W."/>
            <person name="Grigoriev I.V."/>
            <person name="Gasch A.P."/>
        </authorList>
    </citation>
    <scope>NUCLEOTIDE SEQUENCE [LARGE SCALE GENOMIC DNA]</scope>
    <source>
        <strain evidence="12">ATCC 10573 / BCRC 21748 / CBS 615 / JCM 9827 / NBRC 10315 / NRRL Y-1498 / VKM Y-70</strain>
    </source>
</reference>
<dbReference type="AlphaFoldDB" id="G3BB92"/>